<dbReference type="Proteomes" id="UP001610334">
    <property type="component" value="Unassembled WGS sequence"/>
</dbReference>
<comment type="caution">
    <text evidence="3">The sequence shown here is derived from an EMBL/GenBank/DDBJ whole genome shotgun (WGS) entry which is preliminary data.</text>
</comment>
<dbReference type="PANTHER" id="PTHR40627">
    <property type="entry name" value="INDOLE PRENYLTRANSFERASE TDIB-RELATED"/>
    <property type="match status" value="1"/>
</dbReference>
<dbReference type="InterPro" id="IPR017795">
    <property type="entry name" value="ABBA_NscD-like"/>
</dbReference>
<proteinExistence type="inferred from homology"/>
<reference evidence="3 4" key="1">
    <citation type="submission" date="2024-07" db="EMBL/GenBank/DDBJ databases">
        <title>Section-level genome sequencing and comparative genomics of Aspergillus sections Usti and Cavernicolus.</title>
        <authorList>
            <consortium name="Lawrence Berkeley National Laboratory"/>
            <person name="Nybo J.L."/>
            <person name="Vesth T.C."/>
            <person name="Theobald S."/>
            <person name="Frisvad J.C."/>
            <person name="Larsen T.O."/>
            <person name="Kjaerboelling I."/>
            <person name="Rothschild-Mancinelli K."/>
            <person name="Lyhne E.K."/>
            <person name="Kogle M.E."/>
            <person name="Barry K."/>
            <person name="Clum A."/>
            <person name="Na H."/>
            <person name="Ledsgaard L."/>
            <person name="Lin J."/>
            <person name="Lipzen A."/>
            <person name="Kuo A."/>
            <person name="Riley R."/>
            <person name="Mondo S."/>
            <person name="Labutti K."/>
            <person name="Haridas S."/>
            <person name="Pangalinan J."/>
            <person name="Salamov A.A."/>
            <person name="Simmons B.A."/>
            <person name="Magnuson J.K."/>
            <person name="Chen J."/>
            <person name="Drula E."/>
            <person name="Henrissat B."/>
            <person name="Wiebenga A."/>
            <person name="Lubbers R.J."/>
            <person name="Gomes A.C."/>
            <person name="Makela M.R."/>
            <person name="Stajich J."/>
            <person name="Grigoriev I.V."/>
            <person name="Mortensen U.H."/>
            <person name="De Vries R.P."/>
            <person name="Baker S.E."/>
            <person name="Andersen M.R."/>
        </authorList>
    </citation>
    <scope>NUCLEOTIDE SEQUENCE [LARGE SCALE GENOMIC DNA]</scope>
    <source>
        <strain evidence="3 4">CBS 588.65</strain>
    </source>
</reference>
<evidence type="ECO:0000256" key="2">
    <source>
        <dbReference type="ARBA" id="ARBA00022679"/>
    </source>
</evidence>
<evidence type="ECO:0000313" key="3">
    <source>
        <dbReference type="EMBL" id="KAL2816679.1"/>
    </source>
</evidence>
<gene>
    <name evidence="3" type="ORF">BJX63DRAFT_441431</name>
</gene>
<evidence type="ECO:0000256" key="1">
    <source>
        <dbReference type="ARBA" id="ARBA00010209"/>
    </source>
</evidence>
<dbReference type="Pfam" id="PF11991">
    <property type="entry name" value="Trp_DMAT"/>
    <property type="match status" value="1"/>
</dbReference>
<organism evidence="3 4">
    <name type="scientific">Aspergillus granulosus</name>
    <dbReference type="NCBI Taxonomy" id="176169"/>
    <lineage>
        <taxon>Eukaryota</taxon>
        <taxon>Fungi</taxon>
        <taxon>Dikarya</taxon>
        <taxon>Ascomycota</taxon>
        <taxon>Pezizomycotina</taxon>
        <taxon>Eurotiomycetes</taxon>
        <taxon>Eurotiomycetidae</taxon>
        <taxon>Eurotiales</taxon>
        <taxon>Aspergillaceae</taxon>
        <taxon>Aspergillus</taxon>
        <taxon>Aspergillus subgen. Nidulantes</taxon>
    </lineage>
</organism>
<dbReference type="PIRSF" id="PIRSF000509">
    <property type="entry name" value="Trp_DMAT"/>
    <property type="match status" value="1"/>
</dbReference>
<dbReference type="NCBIfam" id="TIGR03429">
    <property type="entry name" value="arom_pren_DMATS"/>
    <property type="match status" value="1"/>
</dbReference>
<sequence>MNPQPQNDHPSVGGAKSMMPYEALDLALNFENQDQHNWWKRAAPVLGQLMLHSNYNVNKQYQYLAFFAQHIIPLLGPVPDISGSNQRGLLPLEISQNFQESGNTVRLLFEPKSYSGYVSTKDPFGELLTHETLSKLGQVGGVELDLQLYYQLASLLNLSKKEEREIIESSYDSLAPTFKVQSLIGLQLPRNGNITLKVDWFLSAKSMITKTPISEITFEAIRKLDQGSDLFIPALRPIEEYFKTIQMHPASPSSPQTTEFCVLACHLANKSQTRLKLYFSECLWKFSRLSDLYTLGGRLNDCPGITQGLEILHELWSVLQISEGYHYPSLLNSQIRKGGENDIFSDASRVAPEAQFFDDQLLVFNFEIRPGDKWPQPKVYFPLSYLTDSRIMDAVVALFNKLGWKEEANRYKENFKSYYPMCDFDKTSGLQHFLSFSYNPKTGPYTSVYYWKIGG</sequence>
<comment type="similarity">
    <text evidence="1">Belongs to the tryptophan dimethylallyltransferase family.</text>
</comment>
<keyword evidence="2" id="KW-0808">Transferase</keyword>
<protein>
    <submittedName>
        <fullName evidence="3">Verruculogen prenyltransferase</fullName>
    </submittedName>
</protein>
<accession>A0ABR4HMH4</accession>
<dbReference type="EMBL" id="JBFXLT010000021">
    <property type="protein sequence ID" value="KAL2816679.1"/>
    <property type="molecule type" value="Genomic_DNA"/>
</dbReference>
<dbReference type="CDD" id="cd13929">
    <property type="entry name" value="PT-DMATS_CymD"/>
    <property type="match status" value="1"/>
</dbReference>
<name>A0ABR4HMH4_9EURO</name>
<keyword evidence="4" id="KW-1185">Reference proteome</keyword>
<evidence type="ECO:0000313" key="4">
    <source>
        <dbReference type="Proteomes" id="UP001610334"/>
    </source>
</evidence>
<dbReference type="PANTHER" id="PTHR40627:SF3">
    <property type="entry name" value="PRENYLTRANSFERASE ASQH2-RELATED"/>
    <property type="match status" value="1"/>
</dbReference>
<dbReference type="InterPro" id="IPR012148">
    <property type="entry name" value="ABBA_DMATS-like"/>
</dbReference>